<dbReference type="Pfam" id="PF12783">
    <property type="entry name" value="Sec7-like_HUS"/>
    <property type="match status" value="1"/>
</dbReference>
<dbReference type="GO" id="GO:0005085">
    <property type="term" value="F:guanyl-nucleotide exchange factor activity"/>
    <property type="evidence" value="ECO:0007669"/>
    <property type="project" value="UniProtKB-KW"/>
</dbReference>
<dbReference type="CDD" id="cd00171">
    <property type="entry name" value="Sec7"/>
    <property type="match status" value="1"/>
</dbReference>
<dbReference type="GO" id="GO:0005802">
    <property type="term" value="C:trans-Golgi network"/>
    <property type="evidence" value="ECO:0007669"/>
    <property type="project" value="TreeGrafter"/>
</dbReference>
<evidence type="ECO:0000256" key="5">
    <source>
        <dbReference type="ARBA" id="ARBA00022490"/>
    </source>
</evidence>
<accession>A0A6A3CIZ1</accession>
<dbReference type="InterPro" id="IPR036045">
    <property type="entry name" value="Sec1-like_sf"/>
</dbReference>
<feature type="region of interest" description="Disordered" evidence="9">
    <location>
        <begin position="1106"/>
        <end position="1128"/>
    </location>
</feature>
<proteinExistence type="inferred from homology"/>
<comment type="caution">
    <text evidence="12">The sequence shown here is derived from an EMBL/GenBank/DDBJ whole genome shotgun (WGS) entry which is preliminary data.</text>
</comment>
<evidence type="ECO:0000313" key="13">
    <source>
        <dbReference type="Proteomes" id="UP000436088"/>
    </source>
</evidence>
<organism evidence="12 13">
    <name type="scientific">Hibiscus syriacus</name>
    <name type="common">Rose of Sharon</name>
    <dbReference type="NCBI Taxonomy" id="106335"/>
    <lineage>
        <taxon>Eukaryota</taxon>
        <taxon>Viridiplantae</taxon>
        <taxon>Streptophyta</taxon>
        <taxon>Embryophyta</taxon>
        <taxon>Tracheophyta</taxon>
        <taxon>Spermatophyta</taxon>
        <taxon>Magnoliopsida</taxon>
        <taxon>eudicotyledons</taxon>
        <taxon>Gunneridae</taxon>
        <taxon>Pentapetalae</taxon>
        <taxon>rosids</taxon>
        <taxon>malvids</taxon>
        <taxon>Malvales</taxon>
        <taxon>Malvaceae</taxon>
        <taxon>Malvoideae</taxon>
        <taxon>Hibiscus</taxon>
    </lineage>
</organism>
<dbReference type="PANTHER" id="PTHR10663:SF375">
    <property type="entry name" value="LD29171P"/>
    <property type="match status" value="1"/>
</dbReference>
<dbReference type="PROSITE" id="PS50190">
    <property type="entry name" value="SEC7"/>
    <property type="match status" value="1"/>
</dbReference>
<dbReference type="Proteomes" id="UP000436088">
    <property type="component" value="Unassembled WGS sequence"/>
</dbReference>
<evidence type="ECO:0000256" key="9">
    <source>
        <dbReference type="SAM" id="MobiDB-lite"/>
    </source>
</evidence>
<dbReference type="PANTHER" id="PTHR10663">
    <property type="entry name" value="GUANYL-NUCLEOTIDE EXCHANGE FACTOR"/>
    <property type="match status" value="1"/>
</dbReference>
<dbReference type="InterPro" id="IPR046455">
    <property type="entry name" value="Sec7/BIG1-like_C"/>
</dbReference>
<dbReference type="InterPro" id="IPR000904">
    <property type="entry name" value="Sec7_dom"/>
</dbReference>
<comment type="subcellular location">
    <subcellularLocation>
        <location evidence="2">Cytoplasm</location>
        <location evidence="2">Cytosol</location>
    </subcellularLocation>
    <subcellularLocation>
        <location evidence="1">Membrane</location>
        <topology evidence="1">Peripheral membrane protein</topology>
        <orientation evidence="1">Cytoplasmic side</orientation>
    </subcellularLocation>
</comment>
<dbReference type="GO" id="GO:0016020">
    <property type="term" value="C:membrane"/>
    <property type="evidence" value="ECO:0007669"/>
    <property type="project" value="UniProtKB-SubCell"/>
</dbReference>
<evidence type="ECO:0000313" key="12">
    <source>
        <dbReference type="EMBL" id="KAE8727512.1"/>
    </source>
</evidence>
<evidence type="ECO:0000256" key="3">
    <source>
        <dbReference type="ARBA" id="ARBA00009884"/>
    </source>
</evidence>
<dbReference type="Pfam" id="PF09324">
    <property type="entry name" value="Sec7-like_HDS"/>
    <property type="match status" value="1"/>
</dbReference>
<evidence type="ECO:0000256" key="1">
    <source>
        <dbReference type="ARBA" id="ARBA00004287"/>
    </source>
</evidence>
<keyword evidence="8 10" id="KW-0472">Membrane</keyword>
<dbReference type="SUPFAM" id="SSF48371">
    <property type="entry name" value="ARM repeat"/>
    <property type="match status" value="1"/>
</dbReference>
<reference evidence="12" key="1">
    <citation type="submission" date="2019-09" db="EMBL/GenBank/DDBJ databases">
        <title>Draft genome information of white flower Hibiscus syriacus.</title>
        <authorList>
            <person name="Kim Y.-M."/>
        </authorList>
    </citation>
    <scope>NUCLEOTIDE SEQUENCE [LARGE SCALE GENOMIC DNA]</scope>
    <source>
        <strain evidence="12">YM2019G1</strain>
    </source>
</reference>
<evidence type="ECO:0000256" key="10">
    <source>
        <dbReference type="SAM" id="Phobius"/>
    </source>
</evidence>
<dbReference type="InterPro" id="IPR043127">
    <property type="entry name" value="Sec-1-like_dom3a"/>
</dbReference>
<dbReference type="GO" id="GO:0016192">
    <property type="term" value="P:vesicle-mediated transport"/>
    <property type="evidence" value="ECO:0007669"/>
    <property type="project" value="InterPro"/>
</dbReference>
<keyword evidence="13" id="KW-1185">Reference proteome</keyword>
<dbReference type="Pfam" id="PF16206">
    <property type="entry name" value="Mon2_C"/>
    <property type="match status" value="1"/>
</dbReference>
<dbReference type="Gene3D" id="3.90.830.10">
    <property type="entry name" value="Syntaxin Binding Protein 1, Chain A, domain 2"/>
    <property type="match status" value="1"/>
</dbReference>
<dbReference type="InterPro" id="IPR032817">
    <property type="entry name" value="Mon2_C"/>
</dbReference>
<dbReference type="Pfam" id="PF01369">
    <property type="entry name" value="Sec7"/>
    <property type="match status" value="1"/>
</dbReference>
<dbReference type="InterPro" id="IPR023394">
    <property type="entry name" value="Sec7_C_sf"/>
</dbReference>
<dbReference type="Pfam" id="PF00995">
    <property type="entry name" value="Sec1"/>
    <property type="match status" value="1"/>
</dbReference>
<dbReference type="InterPro" id="IPR015943">
    <property type="entry name" value="WD40/YVTN_repeat-like_dom_sf"/>
</dbReference>
<keyword evidence="5" id="KW-0963">Cytoplasm</keyword>
<dbReference type="InterPro" id="IPR035999">
    <property type="entry name" value="Sec7_dom_sf"/>
</dbReference>
<keyword evidence="4" id="KW-0813">Transport</keyword>
<dbReference type="GO" id="GO:0032012">
    <property type="term" value="P:regulation of ARF protein signal transduction"/>
    <property type="evidence" value="ECO:0007669"/>
    <property type="project" value="InterPro"/>
</dbReference>
<feature type="domain" description="SEC7" evidence="11">
    <location>
        <begin position="1618"/>
        <end position="1797"/>
    </location>
</feature>
<dbReference type="InterPro" id="IPR016024">
    <property type="entry name" value="ARM-type_fold"/>
</dbReference>
<dbReference type="Gene3D" id="1.10.220.20">
    <property type="match status" value="1"/>
</dbReference>
<keyword evidence="6" id="KW-0344">Guanine-nucleotide releasing factor</keyword>
<feature type="transmembrane region" description="Helical" evidence="10">
    <location>
        <begin position="551"/>
        <end position="571"/>
    </location>
</feature>
<keyword evidence="10" id="KW-1133">Transmembrane helix</keyword>
<dbReference type="GO" id="GO:0005829">
    <property type="term" value="C:cytosol"/>
    <property type="evidence" value="ECO:0007669"/>
    <property type="project" value="UniProtKB-SubCell"/>
</dbReference>
<gene>
    <name evidence="12" type="ORF">F3Y22_tig00005459pilonHSYRG00193</name>
</gene>
<dbReference type="SUPFAM" id="SSF48425">
    <property type="entry name" value="Sec7 domain"/>
    <property type="match status" value="1"/>
</dbReference>
<keyword evidence="10" id="KW-0812">Transmembrane</keyword>
<dbReference type="Gene3D" id="1.10.1000.11">
    <property type="entry name" value="Arf Nucleotide-binding Site Opener,domain 2"/>
    <property type="match status" value="1"/>
</dbReference>
<dbReference type="InterPro" id="IPR011044">
    <property type="entry name" value="Quino_amine_DH_bsu"/>
</dbReference>
<dbReference type="Pfam" id="PF16213">
    <property type="entry name" value="DCB"/>
    <property type="match status" value="1"/>
</dbReference>
<dbReference type="InterPro" id="IPR032629">
    <property type="entry name" value="DCB_dom"/>
</dbReference>
<name>A0A6A3CIZ1_HIBSY</name>
<feature type="region of interest" description="Disordered" evidence="9">
    <location>
        <begin position="587"/>
        <end position="628"/>
    </location>
</feature>
<dbReference type="InterPro" id="IPR032691">
    <property type="entry name" value="Mon2/Sec7/BIG1-like_HUS"/>
</dbReference>
<comment type="similarity">
    <text evidence="3">Belongs to the STXBP/unc-18/SEC1 family.</text>
</comment>
<dbReference type="InterPro" id="IPR001619">
    <property type="entry name" value="Sec1-like"/>
</dbReference>
<dbReference type="Gene3D" id="1.25.40.60">
    <property type="match status" value="1"/>
</dbReference>
<dbReference type="SUPFAM" id="SSF56815">
    <property type="entry name" value="Sec1/munc18-like (SM) proteins"/>
    <property type="match status" value="1"/>
</dbReference>
<evidence type="ECO:0000259" key="11">
    <source>
        <dbReference type="PROSITE" id="PS50190"/>
    </source>
</evidence>
<protein>
    <submittedName>
        <fullName evidence="12">Brefeldin A-inhibited guanine nucleotide-exchange protein 2</fullName>
    </submittedName>
</protein>
<dbReference type="InterPro" id="IPR015403">
    <property type="entry name" value="Mon2/Sec7/BIG1-like_HDS"/>
</dbReference>
<feature type="region of interest" description="Disordered" evidence="9">
    <location>
        <begin position="2237"/>
        <end position="2257"/>
    </location>
</feature>
<dbReference type="Gene3D" id="2.130.10.10">
    <property type="entry name" value="YVTN repeat-like/Quinoprotein amine dehydrogenase"/>
    <property type="match status" value="2"/>
</dbReference>
<dbReference type="SMART" id="SM00222">
    <property type="entry name" value="Sec7"/>
    <property type="match status" value="1"/>
</dbReference>
<evidence type="ECO:0000256" key="2">
    <source>
        <dbReference type="ARBA" id="ARBA00004514"/>
    </source>
</evidence>
<evidence type="ECO:0000256" key="8">
    <source>
        <dbReference type="ARBA" id="ARBA00023136"/>
    </source>
</evidence>
<sequence>MSFSDSESSHGKEYKVFRQFSRDQRLTLAYKCDHLRFKHPYLKEFGLSFSRLIFGFSQGYYTKCLELHHRMVKIDLEVVEDLFRRRQPLPTMDAIYFMQPTRKMNLEYFPVDQAFITDHDSALVELFSEDAEKSKNFEILLNVMATRIATVFASLKGRRWISKATRSLIPLKLADTIWQCITNYKSIPNFPQTETCDLLILDRSVDQIAPVIHEWTYDAMCHDLLEMDGNKYVVELPGKHGGPPEKKEVLLEDHDPVWLELRHAHIADASERLHEKMTTFKSKNKAANIQRDGEMSTRDLQKIVQALPQYNETVEKLTLHVEIAGILNECIRDMRLRELGQLEQDCFWRCRIQEVINLLRTSQGGKASKLMQLAKLTPEDMQVVNNMKYLGGPPKVKSKALEKNAARKDRTGEEEETWQLFRFFPFVEQRSVAKGYSCMNDHRLQRLTNPKSDSVLKNAVPDFRGWDNGFSCSSSEAQLDPSKVEEGSYLSSTGFIDPPQYITKLKQLSEKISTRKNPRIDEIESRLDAFGHCQPVEEYYPRCGADSHFRLSSFTLIAAFVLGALIAFIFFRNYLLKQRSEVQTIAKPELHSEPKKQSKPPQSISKKSHPKSHSHASDKDSNKRHHPLDLNTLKGHADSVTGLCFSPDGHNLATGYISWRMLQVKVSKLIWQKILAEWFSLVEAWSESLVMECRRVWLVCEGVPFHTWNWNTFKNIVDKWGLLLAIDESCHSPSSFDRAKIQVLTKADARIDAMVELKVGDNFFKVMVHEIEPSFKPNSWAPEEDEFLRINLPAGGHPLAVTFSDDASSIVVASQAMSLGTPQIHDKQAILTLTGATASYGTGDGSTIIASCAEGTDITLWHGRTGRVLGHVDTNQLKNNMATISPNGRFLAAAAFTADVKVVIFEFPSMCTTVSIFEGGIGNTIAVWEIVYSKDGSVKEVLKAMQLKGHKAWISLNSAFIWFNYIFPSFRYHLDEDPKALKVFPIPLHDSSGSALYYDHLSLSPDGKIMANSGSTLQWLCIETGKVLDTAEKALMVILHGLCGHLSHTSSETERRLLSDSGMASSEVDSRLSQVVAPALEKIIKNASWRKHSKLAHQCKSLLERLTSPSNSPLTPPDSEPDSSISGPLHDGGTVEYSLAESEFILSPLINACATAFNKIVDPAVDCIQKLIAHGYLRGEADPTGGPEALLLSKLIESVCKCHDLGDDTIELLVLKTLLSAVTSISLRIHGDCLLQIVRTCYDIYLGSKNVVNQTTARASLVQMLVIVFRRMEADSSAIPIQPIVVAELMEPIQKSDVDGSMTQFVQGFITKIMQDIDGVLNPVASSMVSLSGHDGAFETTTVETTNTDDLLDSTDKDMLDAKYWEISMYKTALEGRKGKLTDGEVERDDDLETPPKEALADPQLMRGKIVALELLKILLENAGTIFRTSERFLGAIKQYLCLSLLKNSASTLMIVFQLSCSIFISLVTRFRAGLKAEIGVFFPMIVLRVLENVAQPSFQQKMIVLRFLEKLCFDSQTLVDIFINYDCDVNSSNIFERMVNGLLRAAQGVPPGVTTTLLPPQEATMKLEAMKCLVSILKSMGDWMNKQLRIPDPYSAKRFEDESSPEPVPIAIANEDEPAEGSDSHSEASNEASDVLTIEQRRAYKLELQEIAAFLKNASDLNKTLIGDYLGEREDLSLKVMHAYVDSFDFQGMEFDEAIRAFLQGFRLPGEAQKIDRIMEKFAERYCKCNPMAFISADTAYVLAYSVIMLNTDAHNPMVKNKMSADDFIRNNRGIDDGKDLREEYLRSLFERISRNEIKMKDDLSLQQKQFVNSNRILGLDSILNIVVRKRDEDQHMETSDDLIRHMQEQFKEKARKSESVYYAATDVVILRFMIEVCWAPMLAAFSVPLDQSDDEEVIALCLEAFRYAIHVTAVMSLKTHRDAFMTSLAKFTSLHSPADIKPKNIDAIKAIITIADEDGNYLQEVWEHILTCVSRFEHLHLLGEGAPPDATFFAFPQNESEKSKQAKSTTLPVLNKKGPGKFQFAAAAVMRGSYDGAGIGGVDGGVAIYIDPRVFSLTKIVEIAHYNMNRIRLVWSNVWHVLSDFFVTIGCSENLSISIFAMDSLRQLSMKFLEREELANYNFQNEFMKPFVIVMRKSSAVEIRELIIRCVSQMVLSRVNNVKSGWKSMFMVFATAAYDNHKNIVLLAFEIMEKIIRDYFPYITETETTTFTDCVNCLVAFTNKGDLGSSLKKKDKECGKIPPSLPHNRKDGRQENGELMDKEDQLYLWFPLLAGLSELSFDPRPEIRKSALELLFETLRIHGHLFSLPLWERVFESVLFPIFDYVRHGIDPAGGDSHEEGIVNDMDELDQDAWLYETCTLALQLVVDLFVNFYNTVNPLLKKVLSLLVSFIKRPHQSLAGIGTAAFVRLMSIAGDRFSEERWLEVGSSLKEATNATLPDFSYIVTADSMAGSNGHALNGQLYEASAGLDTSQGDSESLRTQRLYAALSDAKCRAAVQLLLIQAVMEIYNLYRTRLSAKSTLVLYDAMHDVASHAHRINTDTLLRSKLQDLGPMAQMQDHPLIRLENESYQFCLTLLQNLIIDRPLMYQEAEVEPHLIDLCQEVLLFYIETAGSGQTSDTSPNEQSQWLIPSVSGKRRELASRAPLIVATLQAISSLGDAFFEKNLAQFFPLLSSLISCEHGSNEIQTALSDVLSSSVGPVLLRSC</sequence>
<dbReference type="Pfam" id="PF20252">
    <property type="entry name" value="BIG2_C"/>
    <property type="match status" value="1"/>
</dbReference>
<keyword evidence="7" id="KW-0653">Protein transport</keyword>
<feature type="transmembrane region" description="Helical" evidence="10">
    <location>
        <begin position="952"/>
        <end position="970"/>
    </location>
</feature>
<evidence type="ECO:0000256" key="4">
    <source>
        <dbReference type="ARBA" id="ARBA00022448"/>
    </source>
</evidence>
<dbReference type="SUPFAM" id="SSF50969">
    <property type="entry name" value="YVTN repeat-like/Quinoprotein amine dehydrogenase"/>
    <property type="match status" value="1"/>
</dbReference>
<evidence type="ECO:0000256" key="6">
    <source>
        <dbReference type="ARBA" id="ARBA00022658"/>
    </source>
</evidence>
<evidence type="ECO:0000256" key="7">
    <source>
        <dbReference type="ARBA" id="ARBA00022927"/>
    </source>
</evidence>
<dbReference type="EMBL" id="VEPZ02000307">
    <property type="protein sequence ID" value="KAE8727512.1"/>
    <property type="molecule type" value="Genomic_DNA"/>
</dbReference>
<dbReference type="GO" id="GO:0015031">
    <property type="term" value="P:protein transport"/>
    <property type="evidence" value="ECO:0007669"/>
    <property type="project" value="UniProtKB-KW"/>
</dbReference>
<dbReference type="FunFam" id="1.10.1000.11:FF:000005">
    <property type="entry name" value="Brefeldin A-inhibited guanine nucleotide-exchange 1"/>
    <property type="match status" value="1"/>
</dbReference>